<dbReference type="GO" id="GO:0016887">
    <property type="term" value="F:ATP hydrolysis activity"/>
    <property type="evidence" value="ECO:0007669"/>
    <property type="project" value="InterPro"/>
</dbReference>
<dbReference type="PANTHER" id="PTHR43204">
    <property type="entry name" value="ABC TRANSPORTER I FAMILY MEMBER 6, CHLOROPLASTIC"/>
    <property type="match status" value="1"/>
</dbReference>
<dbReference type="SUPFAM" id="SSF52540">
    <property type="entry name" value="P-loop containing nucleoside triphosphate hydrolases"/>
    <property type="match status" value="1"/>
</dbReference>
<evidence type="ECO:0000256" key="3">
    <source>
        <dbReference type="ARBA" id="ARBA00022519"/>
    </source>
</evidence>
<proteinExistence type="inferred from homology"/>
<evidence type="ECO:0000313" key="7">
    <source>
        <dbReference type="EMBL" id="PJO62754.1"/>
    </source>
</evidence>
<organism evidence="7 8">
    <name type="scientific">Burkholderia pseudomallei</name>
    <name type="common">Pseudomonas pseudomallei</name>
    <dbReference type="NCBI Taxonomy" id="28450"/>
    <lineage>
        <taxon>Bacteria</taxon>
        <taxon>Pseudomonadati</taxon>
        <taxon>Pseudomonadota</taxon>
        <taxon>Betaproteobacteria</taxon>
        <taxon>Burkholderiales</taxon>
        <taxon>Burkholderiaceae</taxon>
        <taxon>Burkholderia</taxon>
        <taxon>pseudomallei group</taxon>
    </lineage>
</organism>
<dbReference type="GO" id="GO:0005524">
    <property type="term" value="F:ATP binding"/>
    <property type="evidence" value="ECO:0007669"/>
    <property type="project" value="UniProtKB-KW"/>
</dbReference>
<dbReference type="Proteomes" id="UP000231878">
    <property type="component" value="Unassembled WGS sequence"/>
</dbReference>
<gene>
    <name evidence="7" type="primary">sufC</name>
    <name evidence="7" type="ORF">CWD88_29495</name>
</gene>
<feature type="domain" description="ABC transporter" evidence="6">
    <location>
        <begin position="15"/>
        <end position="259"/>
    </location>
</feature>
<dbReference type="InterPro" id="IPR003439">
    <property type="entry name" value="ABC_transporter-like_ATP-bd"/>
</dbReference>
<dbReference type="CDD" id="cd03217">
    <property type="entry name" value="ABC_FeS_Assembly"/>
    <property type="match status" value="1"/>
</dbReference>
<dbReference type="InterPro" id="IPR003593">
    <property type="entry name" value="AAA+_ATPase"/>
</dbReference>
<dbReference type="AlphaFoldDB" id="A0AAX0U2L0"/>
<evidence type="ECO:0000259" key="6">
    <source>
        <dbReference type="PROSITE" id="PS50893"/>
    </source>
</evidence>
<dbReference type="EMBL" id="PHRB01000040">
    <property type="protein sequence ID" value="PJO62754.1"/>
    <property type="molecule type" value="Genomic_DNA"/>
</dbReference>
<comment type="caution">
    <text evidence="7">The sequence shown here is derived from an EMBL/GenBank/DDBJ whole genome shotgun (WGS) entry which is preliminary data.</text>
</comment>
<reference evidence="7 8" key="1">
    <citation type="submission" date="2017-11" db="EMBL/GenBank/DDBJ databases">
        <title>Molecular characterization of Burkholderia pseudomallei and closely related isolates from Vietnam.</title>
        <authorList>
            <person name="Ustinov D.V."/>
            <person name="Antonov A.S."/>
            <person name="Avdusheva E.F."/>
            <person name="Shpak I.M."/>
            <person name="Zakharova I.B."/>
            <person name="Thi L.A."/>
            <person name="Teteryatnikova N."/>
            <person name="Lopasteyskaya Y.A."/>
            <person name="Kuzyutina J.A."/>
            <person name="Ngo T.N."/>
            <person name="Victorov D.V."/>
        </authorList>
    </citation>
    <scope>NUCLEOTIDE SEQUENCE [LARGE SCALE GENOMIC DNA]</scope>
    <source>
        <strain evidence="7 8">V1512</strain>
    </source>
</reference>
<dbReference type="InterPro" id="IPR027417">
    <property type="entry name" value="P-loop_NTPase"/>
</dbReference>
<keyword evidence="3" id="KW-0997">Cell inner membrane</keyword>
<keyword evidence="2" id="KW-1003">Cell membrane</keyword>
<dbReference type="PANTHER" id="PTHR43204:SF1">
    <property type="entry name" value="ABC TRANSPORTER I FAMILY MEMBER 6, CHLOROPLASTIC"/>
    <property type="match status" value="1"/>
</dbReference>
<protein>
    <submittedName>
        <fullName evidence="7">Fe-S cluster assembly ATPase SufC</fullName>
    </submittedName>
</protein>
<evidence type="ECO:0000256" key="2">
    <source>
        <dbReference type="ARBA" id="ARBA00022475"/>
    </source>
</evidence>
<dbReference type="Pfam" id="PF00005">
    <property type="entry name" value="ABC_tran"/>
    <property type="match status" value="1"/>
</dbReference>
<evidence type="ECO:0000256" key="5">
    <source>
        <dbReference type="ARBA" id="ARBA00022840"/>
    </source>
</evidence>
<keyword evidence="4" id="KW-0547">Nucleotide-binding</keyword>
<evidence type="ECO:0000256" key="4">
    <source>
        <dbReference type="ARBA" id="ARBA00022741"/>
    </source>
</evidence>
<dbReference type="SMART" id="SM00382">
    <property type="entry name" value="AAA"/>
    <property type="match status" value="1"/>
</dbReference>
<dbReference type="InterPro" id="IPR010230">
    <property type="entry name" value="FeS-cluster_ATPase_SufC"/>
</dbReference>
<evidence type="ECO:0000256" key="1">
    <source>
        <dbReference type="ARBA" id="ARBA00006216"/>
    </source>
</evidence>
<dbReference type="Gene3D" id="3.40.50.300">
    <property type="entry name" value="P-loop containing nucleotide triphosphate hydrolases"/>
    <property type="match status" value="1"/>
</dbReference>
<keyword evidence="3" id="KW-0472">Membrane</keyword>
<dbReference type="PROSITE" id="PS00211">
    <property type="entry name" value="ABC_TRANSPORTER_1"/>
    <property type="match status" value="1"/>
</dbReference>
<keyword evidence="5" id="KW-0067">ATP-binding</keyword>
<dbReference type="PROSITE" id="PS50893">
    <property type="entry name" value="ABC_TRANSPORTER_2"/>
    <property type="match status" value="1"/>
</dbReference>
<name>A0AAX0U2L0_BURPE</name>
<dbReference type="NCBIfam" id="TIGR01978">
    <property type="entry name" value="sufC"/>
    <property type="match status" value="1"/>
</dbReference>
<accession>A0AAX0U2L0</accession>
<sequence>MTNEGIAMNRSEPLLQVFDLSVEVAKRRVLQSVSLAVPAGALVVLMGANGSGKSTLGMTLAGHPAYRATHGHVRFGGQDLLAMSVQERARAGLFLSFQAPPDIPGVKNNLFVRTALNAVREARGDTALDALDFLGDARAAAVQVGLSDAMLNRSMNEGFSGGERKRNELLQLALLCPRLAMLDEIDSGMDVDGVRAAVALIGRLREQGTAFVIVSHYLQMIEALVPDTVLLLDRGRIAESGDLALARDIAAKGFARSDALAQA</sequence>
<comment type="similarity">
    <text evidence="1">Belongs to the ABC transporter superfamily. Ycf16 family.</text>
</comment>
<dbReference type="InterPro" id="IPR017871">
    <property type="entry name" value="ABC_transporter-like_CS"/>
</dbReference>
<evidence type="ECO:0000313" key="8">
    <source>
        <dbReference type="Proteomes" id="UP000231878"/>
    </source>
</evidence>